<keyword evidence="7 8" id="KW-0472">Membrane</keyword>
<dbReference type="AlphaFoldDB" id="A0A8H5U330"/>
<keyword evidence="6 8" id="KW-1133">Transmembrane helix</keyword>
<evidence type="ECO:0000256" key="8">
    <source>
        <dbReference type="SAM" id="Phobius"/>
    </source>
</evidence>
<accession>A0A8H5U330</accession>
<evidence type="ECO:0000256" key="5">
    <source>
        <dbReference type="ARBA" id="ARBA00022692"/>
    </source>
</evidence>
<keyword evidence="3" id="KW-0813">Transport</keyword>
<dbReference type="CDD" id="cd09318">
    <property type="entry name" value="TDT_SSU1"/>
    <property type="match status" value="1"/>
</dbReference>
<dbReference type="InterPro" id="IPR038665">
    <property type="entry name" value="Voltage-dep_anion_channel_sf"/>
</dbReference>
<reference evidence="9 10" key="1">
    <citation type="submission" date="2020-05" db="EMBL/GenBank/DDBJ databases">
        <title>Identification and distribution of gene clusters putatively required for synthesis of sphingolipid metabolism inhibitors in phylogenetically diverse species of the filamentous fungus Fusarium.</title>
        <authorList>
            <person name="Kim H.-S."/>
            <person name="Busman M."/>
            <person name="Brown D.W."/>
            <person name="Divon H."/>
            <person name="Uhlig S."/>
            <person name="Proctor R.H."/>
        </authorList>
    </citation>
    <scope>NUCLEOTIDE SEQUENCE [LARGE SCALE GENOMIC DNA]</scope>
    <source>
        <strain evidence="9 10">NRRL 25311</strain>
    </source>
</reference>
<evidence type="ECO:0000313" key="10">
    <source>
        <dbReference type="Proteomes" id="UP000562682"/>
    </source>
</evidence>
<dbReference type="EMBL" id="JAAOAK010000202">
    <property type="protein sequence ID" value="KAF5683080.1"/>
    <property type="molecule type" value="Genomic_DNA"/>
</dbReference>
<name>A0A8H5U330_9HYPO</name>
<organism evidence="9 10">
    <name type="scientific">Fusarium denticulatum</name>
    <dbReference type="NCBI Taxonomy" id="48507"/>
    <lineage>
        <taxon>Eukaryota</taxon>
        <taxon>Fungi</taxon>
        <taxon>Dikarya</taxon>
        <taxon>Ascomycota</taxon>
        <taxon>Pezizomycotina</taxon>
        <taxon>Sordariomycetes</taxon>
        <taxon>Hypocreomycetidae</taxon>
        <taxon>Hypocreales</taxon>
        <taxon>Nectriaceae</taxon>
        <taxon>Fusarium</taxon>
        <taxon>Fusarium fujikuroi species complex</taxon>
    </lineage>
</organism>
<dbReference type="GO" id="GO:0005886">
    <property type="term" value="C:plasma membrane"/>
    <property type="evidence" value="ECO:0007669"/>
    <property type="project" value="UniProtKB-SubCell"/>
</dbReference>
<dbReference type="Gene3D" id="1.50.10.150">
    <property type="entry name" value="Voltage-dependent anion channel"/>
    <property type="match status" value="1"/>
</dbReference>
<evidence type="ECO:0000256" key="1">
    <source>
        <dbReference type="ARBA" id="ARBA00004651"/>
    </source>
</evidence>
<feature type="transmembrane region" description="Helical" evidence="8">
    <location>
        <begin position="160"/>
        <end position="185"/>
    </location>
</feature>
<evidence type="ECO:0000256" key="3">
    <source>
        <dbReference type="ARBA" id="ARBA00022448"/>
    </source>
</evidence>
<proteinExistence type="inferred from homology"/>
<evidence type="ECO:0000256" key="4">
    <source>
        <dbReference type="ARBA" id="ARBA00022475"/>
    </source>
</evidence>
<gene>
    <name evidence="9" type="ORF">FDENT_7423</name>
</gene>
<feature type="transmembrane region" description="Helical" evidence="8">
    <location>
        <begin position="64"/>
        <end position="89"/>
    </location>
</feature>
<evidence type="ECO:0000256" key="2">
    <source>
        <dbReference type="ARBA" id="ARBA00008566"/>
    </source>
</evidence>
<dbReference type="Proteomes" id="UP000562682">
    <property type="component" value="Unassembled WGS sequence"/>
</dbReference>
<dbReference type="InterPro" id="IPR004695">
    <property type="entry name" value="SLAC1/Mae1/Ssu1/TehA"/>
</dbReference>
<dbReference type="PANTHER" id="PTHR31686">
    <property type="match status" value="1"/>
</dbReference>
<keyword evidence="10" id="KW-1185">Reference proteome</keyword>
<dbReference type="GO" id="GO:0000319">
    <property type="term" value="F:sulfite transmembrane transporter activity"/>
    <property type="evidence" value="ECO:0007669"/>
    <property type="project" value="TreeGrafter"/>
</dbReference>
<feature type="transmembrane region" description="Helical" evidence="8">
    <location>
        <begin position="242"/>
        <end position="266"/>
    </location>
</feature>
<sequence length="271" mass="30062">MGTGIVSILLFNLPFNATWLYWISVAIFALNVLLFALVLTISVLRYTLFRGVWNCMIRHPVQSLFLGTFPMGLATIVNMVVFVCVPAWGHRFVTLAWVLWWIDVACAVGTNFYLPFIIMCRHESSLQTMTAVWLLPIVSTIVAAASGGIVASVLSNENALITIVTSYILWGCGVPLALFTMVIYFQRLTIYKLPPREVIVSVFLPLGPLGQGSFGIMQLGKQTLRISKEVKFLPDAPITGQVFYAVGVLVAFVLWGFGLVWLFFALSSITR</sequence>
<protein>
    <submittedName>
        <fullName evidence="9">Sulfite transporter Ssu1</fullName>
    </submittedName>
</protein>
<comment type="similarity">
    <text evidence="2">Belongs to the tellurite-resistance/dicarboxylate transporter (TDT) family.</text>
</comment>
<feature type="transmembrane region" description="Helical" evidence="8">
    <location>
        <begin position="197"/>
        <end position="217"/>
    </location>
</feature>
<comment type="subcellular location">
    <subcellularLocation>
        <location evidence="1">Cell membrane</location>
        <topology evidence="1">Multi-pass membrane protein</topology>
    </subcellularLocation>
</comment>
<evidence type="ECO:0000256" key="6">
    <source>
        <dbReference type="ARBA" id="ARBA00022989"/>
    </source>
</evidence>
<feature type="transmembrane region" description="Helical" evidence="8">
    <location>
        <begin position="95"/>
        <end position="119"/>
    </location>
</feature>
<feature type="transmembrane region" description="Helical" evidence="8">
    <location>
        <begin position="19"/>
        <end position="44"/>
    </location>
</feature>
<evidence type="ECO:0000256" key="7">
    <source>
        <dbReference type="ARBA" id="ARBA00023136"/>
    </source>
</evidence>
<feature type="non-terminal residue" evidence="9">
    <location>
        <position position="271"/>
    </location>
</feature>
<keyword evidence="4" id="KW-1003">Cell membrane</keyword>
<feature type="transmembrane region" description="Helical" evidence="8">
    <location>
        <begin position="131"/>
        <end position="154"/>
    </location>
</feature>
<dbReference type="PANTHER" id="PTHR31686:SF1">
    <property type="entry name" value="SULFITE EFFLUX PUMP SSU1"/>
    <property type="match status" value="1"/>
</dbReference>
<evidence type="ECO:0000313" key="9">
    <source>
        <dbReference type="EMBL" id="KAF5683080.1"/>
    </source>
</evidence>
<keyword evidence="5 8" id="KW-0812">Transmembrane</keyword>
<comment type="caution">
    <text evidence="9">The sequence shown here is derived from an EMBL/GenBank/DDBJ whole genome shotgun (WGS) entry which is preliminary data.</text>
</comment>
<dbReference type="Pfam" id="PF03595">
    <property type="entry name" value="SLAC1"/>
    <property type="match status" value="1"/>
</dbReference>
<dbReference type="InterPro" id="IPR051629">
    <property type="entry name" value="Sulfite_efflux_TDT"/>
</dbReference>